<keyword evidence="7 8" id="KW-0807">Transducer</keyword>
<keyword evidence="6 8" id="KW-0675">Receptor</keyword>
<evidence type="ECO:0000256" key="7">
    <source>
        <dbReference type="ARBA" id="ARBA00023224"/>
    </source>
</evidence>
<feature type="transmembrane region" description="Helical" evidence="10">
    <location>
        <begin position="194"/>
        <end position="218"/>
    </location>
</feature>
<feature type="transmembrane region" description="Helical" evidence="10">
    <location>
        <begin position="66"/>
        <end position="90"/>
    </location>
</feature>
<gene>
    <name evidence="12" type="ORF">ACJMK2_013122</name>
    <name evidence="13" type="ORF">ACJMK2_013126</name>
</gene>
<keyword evidence="5 10" id="KW-0472">Membrane</keyword>
<dbReference type="PROSITE" id="PS00237">
    <property type="entry name" value="G_PROTEIN_RECEP_F1_1"/>
    <property type="match status" value="1"/>
</dbReference>
<evidence type="ECO:0000256" key="3">
    <source>
        <dbReference type="ARBA" id="ARBA00022989"/>
    </source>
</evidence>
<accession>A0ABD3VBY3</accession>
<dbReference type="CDD" id="cd00637">
    <property type="entry name" value="7tm_classA_rhodopsin-like"/>
    <property type="match status" value="1"/>
</dbReference>
<dbReference type="PROSITE" id="PS50262">
    <property type="entry name" value="G_PROTEIN_RECEP_F1_2"/>
    <property type="match status" value="1"/>
</dbReference>
<feature type="transmembrane region" description="Helical" evidence="10">
    <location>
        <begin position="321"/>
        <end position="344"/>
    </location>
</feature>
<keyword evidence="4 8" id="KW-0297">G-protein coupled receptor</keyword>
<evidence type="ECO:0000256" key="2">
    <source>
        <dbReference type="ARBA" id="ARBA00022692"/>
    </source>
</evidence>
<evidence type="ECO:0000259" key="11">
    <source>
        <dbReference type="PROSITE" id="PS50262"/>
    </source>
</evidence>
<feature type="compositionally biased region" description="Basic and acidic residues" evidence="9">
    <location>
        <begin position="299"/>
        <end position="310"/>
    </location>
</feature>
<proteinExistence type="inferred from homology"/>
<evidence type="ECO:0000313" key="13">
    <source>
        <dbReference type="EMBL" id="KAL3858541.1"/>
    </source>
</evidence>
<dbReference type="Gene3D" id="1.20.1070.10">
    <property type="entry name" value="Rhodopsin 7-helix transmembrane proteins"/>
    <property type="match status" value="1"/>
</dbReference>
<keyword evidence="14" id="KW-1185">Reference proteome</keyword>
<dbReference type="PRINTS" id="PR00237">
    <property type="entry name" value="GPCRRHODOPSN"/>
</dbReference>
<comment type="similarity">
    <text evidence="8">Belongs to the G-protein coupled receptor 1 family.</text>
</comment>
<dbReference type="Proteomes" id="UP001634394">
    <property type="component" value="Unassembled WGS sequence"/>
</dbReference>
<dbReference type="InterPro" id="IPR017452">
    <property type="entry name" value="GPCR_Rhodpsn_7TM"/>
</dbReference>
<dbReference type="SUPFAM" id="SSF81321">
    <property type="entry name" value="Family A G protein-coupled receptor-like"/>
    <property type="match status" value="1"/>
</dbReference>
<evidence type="ECO:0000256" key="6">
    <source>
        <dbReference type="ARBA" id="ARBA00023170"/>
    </source>
</evidence>
<dbReference type="GO" id="GO:0016020">
    <property type="term" value="C:membrane"/>
    <property type="evidence" value="ECO:0007669"/>
    <property type="project" value="UniProtKB-SubCell"/>
</dbReference>
<feature type="transmembrane region" description="Helical" evidence="10">
    <location>
        <begin position="29"/>
        <end position="54"/>
    </location>
</feature>
<name>A0ABD3VBY3_SINWO</name>
<evidence type="ECO:0000256" key="1">
    <source>
        <dbReference type="ARBA" id="ARBA00004141"/>
    </source>
</evidence>
<evidence type="ECO:0000256" key="9">
    <source>
        <dbReference type="SAM" id="MobiDB-lite"/>
    </source>
</evidence>
<dbReference type="Pfam" id="PF00001">
    <property type="entry name" value="7tm_1"/>
    <property type="match status" value="1"/>
</dbReference>
<evidence type="ECO:0000256" key="8">
    <source>
        <dbReference type="RuleBase" id="RU000688"/>
    </source>
</evidence>
<evidence type="ECO:0000313" key="12">
    <source>
        <dbReference type="EMBL" id="KAL3858537.1"/>
    </source>
</evidence>
<protein>
    <recommendedName>
        <fullName evidence="11">G-protein coupled receptors family 1 profile domain-containing protein</fullName>
    </recommendedName>
</protein>
<feature type="transmembrane region" description="Helical" evidence="10">
    <location>
        <begin position="364"/>
        <end position="382"/>
    </location>
</feature>
<dbReference type="PANTHER" id="PTHR24238:SF47">
    <property type="entry name" value="ECDYSTEROIDS_DOPAMINE RECEPTOR-RELATED"/>
    <property type="match status" value="1"/>
</dbReference>
<keyword evidence="2 8" id="KW-0812">Transmembrane</keyword>
<evidence type="ECO:0000313" key="14">
    <source>
        <dbReference type="Proteomes" id="UP001634394"/>
    </source>
</evidence>
<evidence type="ECO:0000256" key="4">
    <source>
        <dbReference type="ARBA" id="ARBA00023040"/>
    </source>
</evidence>
<dbReference type="EMBL" id="JBJQND010000013">
    <property type="protein sequence ID" value="KAL3858537.1"/>
    <property type="molecule type" value="Genomic_DNA"/>
</dbReference>
<dbReference type="AlphaFoldDB" id="A0ABD3VBY3"/>
<dbReference type="EMBL" id="JBJQND010000013">
    <property type="protein sequence ID" value="KAL3858541.1"/>
    <property type="molecule type" value="Genomic_DNA"/>
</dbReference>
<dbReference type="InterPro" id="IPR000276">
    <property type="entry name" value="GPCR_Rhodpsn"/>
</dbReference>
<feature type="domain" description="G-protein coupled receptors family 1 profile" evidence="11">
    <location>
        <begin position="45"/>
        <end position="379"/>
    </location>
</feature>
<reference evidence="13 14" key="1">
    <citation type="submission" date="2024-11" db="EMBL/GenBank/DDBJ databases">
        <title>Chromosome-level genome assembly of the freshwater bivalve Anodonta woodiana.</title>
        <authorList>
            <person name="Chen X."/>
        </authorList>
    </citation>
    <scope>NUCLEOTIDE SEQUENCE [LARGE SCALE GENOMIC DNA]</scope>
    <source>
        <strain evidence="13">MN2024</strain>
        <tissue evidence="13">Gills</tissue>
    </source>
</reference>
<organism evidence="13 14">
    <name type="scientific">Sinanodonta woodiana</name>
    <name type="common">Chinese pond mussel</name>
    <name type="synonym">Anodonta woodiana</name>
    <dbReference type="NCBI Taxonomy" id="1069815"/>
    <lineage>
        <taxon>Eukaryota</taxon>
        <taxon>Metazoa</taxon>
        <taxon>Spiralia</taxon>
        <taxon>Lophotrochozoa</taxon>
        <taxon>Mollusca</taxon>
        <taxon>Bivalvia</taxon>
        <taxon>Autobranchia</taxon>
        <taxon>Heteroconchia</taxon>
        <taxon>Palaeoheterodonta</taxon>
        <taxon>Unionida</taxon>
        <taxon>Unionoidea</taxon>
        <taxon>Unionidae</taxon>
        <taxon>Unioninae</taxon>
        <taxon>Sinanodonta</taxon>
    </lineage>
</organism>
<evidence type="ECO:0000256" key="5">
    <source>
        <dbReference type="ARBA" id="ARBA00023136"/>
    </source>
</evidence>
<dbReference type="PANTHER" id="PTHR24238">
    <property type="entry name" value="G-PROTEIN COUPLED RECEPTOR"/>
    <property type="match status" value="1"/>
</dbReference>
<feature type="region of interest" description="Disordered" evidence="9">
    <location>
        <begin position="281"/>
        <end position="310"/>
    </location>
</feature>
<comment type="subcellular location">
    <subcellularLocation>
        <location evidence="1">Membrane</location>
        <topology evidence="1">Multi-pass membrane protein</topology>
    </subcellularLocation>
</comment>
<comment type="caution">
    <text evidence="13">The sequence shown here is derived from an EMBL/GenBank/DDBJ whole genome shotgun (WGS) entry which is preliminary data.</text>
</comment>
<keyword evidence="3 10" id="KW-1133">Transmembrane helix</keyword>
<feature type="transmembrane region" description="Helical" evidence="10">
    <location>
        <begin position="102"/>
        <end position="123"/>
    </location>
</feature>
<feature type="compositionally biased region" description="Polar residues" evidence="9">
    <location>
        <begin position="289"/>
        <end position="298"/>
    </location>
</feature>
<dbReference type="GO" id="GO:0004930">
    <property type="term" value="F:G protein-coupled receptor activity"/>
    <property type="evidence" value="ECO:0007669"/>
    <property type="project" value="UniProtKB-KW"/>
</dbReference>
<feature type="transmembrane region" description="Helical" evidence="10">
    <location>
        <begin position="144"/>
        <end position="164"/>
    </location>
</feature>
<evidence type="ECO:0000256" key="10">
    <source>
        <dbReference type="SAM" id="Phobius"/>
    </source>
</evidence>
<sequence>MSTNVSMYDKYNQDIEFERLQKEKVLKNIGGIIFVSLLMVVGSVGNSVAIFVYLRKYKDSSYRTFIVSLAIVDLATCCAPMMIVVLGLIHPMNWVSDLACKITTFLIYSMCIGSSAILVAIALERYRKICVPHGRQFSARMSKYVCIIDGLLGIVLASPAAVLYGNNSVKNGQNKSVGTECDVSDEFAKTNYPVYFNFILLFLVFATVIFLSSIYAFIGKQIFRMKKSIPGKPFNNIGHEDLTIFEVSPSHCSLREEESREETVQSICDSRSNISTISFKDNEEETRSVESQGKPNVSSKRDPQQKDNESKVNKTVAVTRVFFIITVVYCCSFLPYFSLCIVAFLNKEFIPNLSFEGTVAYQIFRWTFFINNMANPIIYTVYDRKLKDEIRILVRSCLGRCRKIQPKTRGQCSLQKSFYFRNMGKTSRYI</sequence>